<reference evidence="11" key="2">
    <citation type="submission" date="2025-04" db="UniProtKB">
        <authorList>
            <consortium name="RefSeq"/>
        </authorList>
    </citation>
    <scope>IDENTIFICATION</scope>
    <source>
        <tissue evidence="11">Muscle</tissue>
    </source>
</reference>
<proteinExistence type="inferred from homology"/>
<dbReference type="GO" id="GO:0005576">
    <property type="term" value="C:extracellular region"/>
    <property type="evidence" value="ECO:0007669"/>
    <property type="project" value="UniProtKB-SubCell"/>
</dbReference>
<evidence type="ECO:0000256" key="6">
    <source>
        <dbReference type="RuleBase" id="RU231113"/>
    </source>
</evidence>
<dbReference type="OrthoDB" id="9836790at2759"/>
<evidence type="ECO:0000313" key="10">
    <source>
        <dbReference type="Proteomes" id="UP000664940"/>
    </source>
</evidence>
<organism evidence="9 11">
    <name type="scientific">Phyllostomus discolor</name>
    <name type="common">pale spear-nosed bat</name>
    <dbReference type="NCBI Taxonomy" id="89673"/>
    <lineage>
        <taxon>Eukaryota</taxon>
        <taxon>Metazoa</taxon>
        <taxon>Chordata</taxon>
        <taxon>Craniata</taxon>
        <taxon>Vertebrata</taxon>
        <taxon>Euteleostomi</taxon>
        <taxon>Mammalia</taxon>
        <taxon>Eutheria</taxon>
        <taxon>Laurasiatheria</taxon>
        <taxon>Chiroptera</taxon>
        <taxon>Yangochiroptera</taxon>
        <taxon>Phyllostomidae</taxon>
        <taxon>Phyllostominae</taxon>
        <taxon>Phyllostomus</taxon>
    </lineage>
</organism>
<keyword evidence="3 6" id="KW-0964">Secreted</keyword>
<name>A0A6J2MP50_9CHIR</name>
<keyword evidence="6" id="KW-0044">Antibiotic</keyword>
<reference evidence="8 10" key="1">
    <citation type="journal article" date="2020" name="Nature">
        <title>Six reference-quality genomes reveal evolution of bat adaptations.</title>
        <authorList>
            <person name="Jebb D."/>
            <person name="Huang Z."/>
            <person name="Pippel M."/>
            <person name="Hughes G.M."/>
            <person name="Lavrichenko K."/>
            <person name="Devanna P."/>
            <person name="Winkler S."/>
            <person name="Jermiin L.S."/>
            <person name="Skirmuntt E.C."/>
            <person name="Katzourakis A."/>
            <person name="Burkitt-Gray L."/>
            <person name="Ray D.A."/>
            <person name="Sullivan K.A.M."/>
            <person name="Roscito J.G."/>
            <person name="Kirilenko B.M."/>
            <person name="Davalos L.M."/>
            <person name="Corthals A.P."/>
            <person name="Power M.L."/>
            <person name="Jones G."/>
            <person name="Ransome R.D."/>
            <person name="Dechmann D.K.N."/>
            <person name="Locatelli A.G."/>
            <person name="Puechmaille S.J."/>
            <person name="Fedrigo O."/>
            <person name="Jarvis E.D."/>
            <person name="Hiller M."/>
            <person name="Vernes S.C."/>
            <person name="Myers E.W."/>
            <person name="Teeling E.C."/>
        </authorList>
    </citation>
    <scope>NUCLEOTIDE SEQUENCE [LARGE SCALE GENOMIC DNA]</scope>
    <source>
        <strain evidence="8">Bat1K_MPI-CBG_1</strain>
    </source>
</reference>
<dbReference type="Pfam" id="PF13841">
    <property type="entry name" value="Defensin_beta_2"/>
    <property type="match status" value="1"/>
</dbReference>
<evidence type="ECO:0000313" key="9">
    <source>
        <dbReference type="Proteomes" id="UP000504628"/>
    </source>
</evidence>
<evidence type="ECO:0000313" key="8">
    <source>
        <dbReference type="EMBL" id="KAF6087777.1"/>
    </source>
</evidence>
<dbReference type="Proteomes" id="UP000664940">
    <property type="component" value="Unassembled WGS sequence"/>
</dbReference>
<dbReference type="EMBL" id="JABVXQ010000010">
    <property type="protein sequence ID" value="KAF6087777.1"/>
    <property type="molecule type" value="Genomic_DNA"/>
</dbReference>
<dbReference type="CTD" id="245930"/>
<dbReference type="InterPro" id="IPR025933">
    <property type="entry name" value="Beta_defensin_dom"/>
</dbReference>
<dbReference type="GO" id="GO:0042742">
    <property type="term" value="P:defense response to bacterium"/>
    <property type="evidence" value="ECO:0007669"/>
    <property type="project" value="UniProtKB-UniRule"/>
</dbReference>
<comment type="similarity">
    <text evidence="2 6">Belongs to the beta-defensin family.</text>
</comment>
<accession>A0A6J2MP50</accession>
<comment type="subcellular location">
    <subcellularLocation>
        <location evidence="1 6">Secreted</location>
    </subcellularLocation>
</comment>
<dbReference type="KEGG" id="pdic:114506282"/>
<keyword evidence="6" id="KW-0929">Antimicrobial</keyword>
<dbReference type="RefSeq" id="XP_028379693.1">
    <property type="nucleotide sequence ID" value="XM_028523892.2"/>
</dbReference>
<keyword evidence="9" id="KW-1185">Reference proteome</keyword>
<evidence type="ECO:0000313" key="11">
    <source>
        <dbReference type="RefSeq" id="XP_028379693.1"/>
    </source>
</evidence>
<dbReference type="GO" id="GO:0045087">
    <property type="term" value="P:innate immune response"/>
    <property type="evidence" value="ECO:0007669"/>
    <property type="project" value="InterPro"/>
</dbReference>
<feature type="domain" description="Beta-defensin" evidence="7">
    <location>
        <begin position="40"/>
        <end position="68"/>
    </location>
</feature>
<evidence type="ECO:0000256" key="1">
    <source>
        <dbReference type="ARBA" id="ARBA00004613"/>
    </source>
</evidence>
<dbReference type="AlphaFoldDB" id="A0A6J2MP50"/>
<evidence type="ECO:0000256" key="4">
    <source>
        <dbReference type="ARBA" id="ARBA00022729"/>
    </source>
</evidence>
<evidence type="ECO:0000256" key="2">
    <source>
        <dbReference type="ARBA" id="ARBA00007371"/>
    </source>
</evidence>
<keyword evidence="6" id="KW-0211">Defensin</keyword>
<protein>
    <recommendedName>
        <fullName evidence="6">Beta-defensin</fullName>
    </recommendedName>
</protein>
<evidence type="ECO:0000259" key="7">
    <source>
        <dbReference type="Pfam" id="PF13841"/>
    </source>
</evidence>
<dbReference type="Proteomes" id="UP000504628">
    <property type="component" value="Chromosome 9"/>
</dbReference>
<evidence type="ECO:0000256" key="5">
    <source>
        <dbReference type="ARBA" id="ARBA00023157"/>
    </source>
</evidence>
<evidence type="ECO:0000256" key="3">
    <source>
        <dbReference type="ARBA" id="ARBA00022525"/>
    </source>
</evidence>
<keyword evidence="5" id="KW-1015">Disulfide bond</keyword>
<gene>
    <name evidence="11" type="primary">DEFB116</name>
    <name evidence="8" type="ORF">HJG60_003741</name>
</gene>
<dbReference type="GeneID" id="114506282"/>
<keyword evidence="4 6" id="KW-0732">Signal</keyword>
<sequence>MSVMKPYLMTISILLILVHKTPGGLFRSYFGRSQEPWDPCHLYHGMCRNTCRKEEIQYLTCPNDQKCCLKLPVKVTSSNNVKNNSSLSVTDT</sequence>
<feature type="chain" id="PRO_5044518398" description="Beta-defensin" evidence="6">
    <location>
        <begin position="24"/>
        <end position="92"/>
    </location>
</feature>
<feature type="signal peptide" evidence="6">
    <location>
        <begin position="1"/>
        <end position="23"/>
    </location>
</feature>
<comment type="function">
    <text evidence="6">Has antibacterial activity.</text>
</comment>